<accession>A0A7K0E0E2</accession>
<evidence type="ECO:0000256" key="1">
    <source>
        <dbReference type="SAM" id="Phobius"/>
    </source>
</evidence>
<dbReference type="AlphaFoldDB" id="A0A7K0E0E2"/>
<dbReference type="InterPro" id="IPR009732">
    <property type="entry name" value="DUF1304"/>
</dbReference>
<dbReference type="Pfam" id="PF06993">
    <property type="entry name" value="DUF1304"/>
    <property type="match status" value="1"/>
</dbReference>
<organism evidence="2 3">
    <name type="scientific">Nocardia aurantia</name>
    <dbReference type="NCBI Taxonomy" id="2585199"/>
    <lineage>
        <taxon>Bacteria</taxon>
        <taxon>Bacillati</taxon>
        <taxon>Actinomycetota</taxon>
        <taxon>Actinomycetes</taxon>
        <taxon>Mycobacteriales</taxon>
        <taxon>Nocardiaceae</taxon>
        <taxon>Nocardia</taxon>
    </lineage>
</organism>
<protein>
    <recommendedName>
        <fullName evidence="4">DUF1304 domain-containing protein</fullName>
    </recommendedName>
</protein>
<keyword evidence="1" id="KW-0812">Transmembrane</keyword>
<proteinExistence type="predicted"/>
<dbReference type="EMBL" id="WEGI01000020">
    <property type="protein sequence ID" value="MQY31529.1"/>
    <property type="molecule type" value="Genomic_DNA"/>
</dbReference>
<feature type="transmembrane region" description="Helical" evidence="1">
    <location>
        <begin position="47"/>
        <end position="68"/>
    </location>
</feature>
<evidence type="ECO:0000313" key="2">
    <source>
        <dbReference type="EMBL" id="MQY31529.1"/>
    </source>
</evidence>
<feature type="transmembrane region" description="Helical" evidence="1">
    <location>
        <begin position="75"/>
        <end position="94"/>
    </location>
</feature>
<name>A0A7K0E0E2_9NOCA</name>
<dbReference type="Proteomes" id="UP000431401">
    <property type="component" value="Unassembled WGS sequence"/>
</dbReference>
<keyword evidence="3" id="KW-1185">Reference proteome</keyword>
<dbReference type="OrthoDB" id="9803832at2"/>
<dbReference type="RefSeq" id="WP_153348759.1">
    <property type="nucleotide sequence ID" value="NZ_WEGI01000020.1"/>
</dbReference>
<comment type="caution">
    <text evidence="2">The sequence shown here is derived from an EMBL/GenBank/DDBJ whole genome shotgun (WGS) entry which is preliminary data.</text>
</comment>
<evidence type="ECO:0008006" key="4">
    <source>
        <dbReference type="Google" id="ProtNLM"/>
    </source>
</evidence>
<feature type="transmembrane region" description="Helical" evidence="1">
    <location>
        <begin position="7"/>
        <end position="27"/>
    </location>
</feature>
<dbReference type="PANTHER" id="PTHR38446">
    <property type="entry name" value="BLL0914 PROTEIN"/>
    <property type="match status" value="1"/>
</dbReference>
<keyword evidence="1" id="KW-1133">Transmembrane helix</keyword>
<feature type="transmembrane region" description="Helical" evidence="1">
    <location>
        <begin position="100"/>
        <end position="118"/>
    </location>
</feature>
<evidence type="ECO:0000313" key="3">
    <source>
        <dbReference type="Proteomes" id="UP000431401"/>
    </source>
</evidence>
<reference evidence="2 3" key="1">
    <citation type="submission" date="2019-10" db="EMBL/GenBank/DDBJ databases">
        <title>Nocardia macrotermitis sp. nov. and Nocardia aurantia sp. nov., isolated from the gut of fungus growing-termite Macrotermes natalensis.</title>
        <authorList>
            <person name="Benndorf R."/>
            <person name="Schwitalla J."/>
            <person name="Martin K."/>
            <person name="De Beer W."/>
            <person name="Kaster A.-K."/>
            <person name="Vollmers J."/>
            <person name="Poulsen M."/>
            <person name="Beemelmanns C."/>
        </authorList>
    </citation>
    <scope>NUCLEOTIDE SEQUENCE [LARGE SCALE GENOMIC DNA]</scope>
    <source>
        <strain evidence="2 3">RB56</strain>
    </source>
</reference>
<gene>
    <name evidence="2" type="ORF">NRB56_71380</name>
</gene>
<dbReference type="PANTHER" id="PTHR38446:SF1">
    <property type="entry name" value="BLL0914 PROTEIN"/>
    <property type="match status" value="1"/>
</dbReference>
<sequence length="119" mass="12525">MTVVADVLVVLVALIHCYILVLEMFLWRGPRARDIFGTTAEFAAETSALAANQGLYNGFLAAGLFWSLAAGHAGFSFKVFFLLCVIVAGVYGTVNGASRAWFAQSLPAAIALIAVVIAG</sequence>
<keyword evidence="1" id="KW-0472">Membrane</keyword>